<evidence type="ECO:0000256" key="4">
    <source>
        <dbReference type="ARBA" id="ARBA00023136"/>
    </source>
</evidence>
<dbReference type="Pfam" id="PF01957">
    <property type="entry name" value="NfeD"/>
    <property type="match status" value="1"/>
</dbReference>
<dbReference type="SUPFAM" id="SSF141322">
    <property type="entry name" value="NfeD domain-like"/>
    <property type="match status" value="1"/>
</dbReference>
<evidence type="ECO:0000256" key="3">
    <source>
        <dbReference type="ARBA" id="ARBA00022989"/>
    </source>
</evidence>
<gene>
    <name evidence="7" type="ORF">ABWT76_002854</name>
</gene>
<dbReference type="InterPro" id="IPR002810">
    <property type="entry name" value="NfeD-like_C"/>
</dbReference>
<dbReference type="PANTHER" id="PTHR33507">
    <property type="entry name" value="INNER MEMBRANE PROTEIN YBBJ"/>
    <property type="match status" value="1"/>
</dbReference>
<evidence type="ECO:0000259" key="6">
    <source>
        <dbReference type="Pfam" id="PF01957"/>
    </source>
</evidence>
<keyword evidence="2 5" id="KW-0812">Transmembrane</keyword>
<dbReference type="Gene3D" id="2.40.50.140">
    <property type="entry name" value="Nucleic acid-binding proteins"/>
    <property type="match status" value="1"/>
</dbReference>
<feature type="transmembrane region" description="Helical" evidence="5">
    <location>
        <begin position="6"/>
        <end position="24"/>
    </location>
</feature>
<dbReference type="InterPro" id="IPR012340">
    <property type="entry name" value="NA-bd_OB-fold"/>
</dbReference>
<proteinExistence type="predicted"/>
<dbReference type="RefSeq" id="WP_054464968.1">
    <property type="nucleotide sequence ID" value="NZ_CP159837.1"/>
</dbReference>
<keyword evidence="4 5" id="KW-0472">Membrane</keyword>
<keyword evidence="3 5" id="KW-1133">Transmembrane helix</keyword>
<dbReference type="InterPro" id="IPR052165">
    <property type="entry name" value="Membrane_assoc_protease"/>
</dbReference>
<sequence>MNFPLLAMSPSVIWLIVGLILCGFELMLPNAFVSMMMGVSALIMAGLALVLPNLGLQVLVWMGLSGVLVFRGRQFFMSRQKFDLLADANEAETLTEIPPGKVGRVLFEGNSWQARCADDHQAIAPNQKVYVISREGTTLIVMPEHLLNS</sequence>
<dbReference type="EMBL" id="CP159837">
    <property type="protein sequence ID" value="XCM39891.1"/>
    <property type="molecule type" value="Genomic_DNA"/>
</dbReference>
<evidence type="ECO:0000313" key="7">
    <source>
        <dbReference type="EMBL" id="XCM39891.1"/>
    </source>
</evidence>
<dbReference type="PANTHER" id="PTHR33507:SF3">
    <property type="entry name" value="INNER MEMBRANE PROTEIN YBBJ"/>
    <property type="match status" value="1"/>
</dbReference>
<feature type="domain" description="NfeD-like C-terminal" evidence="6">
    <location>
        <begin position="92"/>
        <end position="143"/>
    </location>
</feature>
<evidence type="ECO:0000256" key="5">
    <source>
        <dbReference type="SAM" id="Phobius"/>
    </source>
</evidence>
<evidence type="ECO:0000256" key="2">
    <source>
        <dbReference type="ARBA" id="ARBA00022692"/>
    </source>
</evidence>
<evidence type="ECO:0000256" key="1">
    <source>
        <dbReference type="ARBA" id="ARBA00004141"/>
    </source>
</evidence>
<dbReference type="GO" id="GO:0005886">
    <property type="term" value="C:plasma membrane"/>
    <property type="evidence" value="ECO:0007669"/>
    <property type="project" value="TreeGrafter"/>
</dbReference>
<organism evidence="7">
    <name type="scientific">Planktothricoides raciborskii GIHE-MW2</name>
    <dbReference type="NCBI Taxonomy" id="2792601"/>
    <lineage>
        <taxon>Bacteria</taxon>
        <taxon>Bacillati</taxon>
        <taxon>Cyanobacteriota</taxon>
        <taxon>Cyanophyceae</taxon>
        <taxon>Oscillatoriophycideae</taxon>
        <taxon>Oscillatoriales</taxon>
        <taxon>Oscillatoriaceae</taxon>
        <taxon>Planktothricoides</taxon>
    </lineage>
</organism>
<name>A0AAU8JMC2_9CYAN</name>
<accession>A0AAU8JMC2</accession>
<reference evidence="7" key="1">
    <citation type="submission" date="2024-07" db="EMBL/GenBank/DDBJ databases">
        <authorList>
            <person name="Kim Y.J."/>
            <person name="Jeong J.Y."/>
        </authorList>
    </citation>
    <scope>NUCLEOTIDE SEQUENCE</scope>
    <source>
        <strain evidence="7">GIHE-MW2</strain>
    </source>
</reference>
<protein>
    <submittedName>
        <fullName evidence="7">NfeD family protein</fullName>
    </submittedName>
</protein>
<comment type="subcellular location">
    <subcellularLocation>
        <location evidence="1">Membrane</location>
        <topology evidence="1">Multi-pass membrane protein</topology>
    </subcellularLocation>
</comment>
<dbReference type="AlphaFoldDB" id="A0AAU8JMC2"/>